<feature type="transmembrane region" description="Helical" evidence="17">
    <location>
        <begin position="697"/>
        <end position="714"/>
    </location>
</feature>
<dbReference type="EC" id="3.4.-.-" evidence="15"/>
<evidence type="ECO:0000256" key="8">
    <source>
        <dbReference type="ARBA" id="ARBA00022723"/>
    </source>
</evidence>
<evidence type="ECO:0000256" key="11">
    <source>
        <dbReference type="ARBA" id="ARBA00022989"/>
    </source>
</evidence>
<comment type="function">
    <text evidence="2">May be involved in vacuolar sorting and osmoregulation.</text>
</comment>
<accession>A0A067Q4W2</accession>
<dbReference type="GO" id="GO:0008235">
    <property type="term" value="F:metalloexopeptidase activity"/>
    <property type="evidence" value="ECO:0007669"/>
    <property type="project" value="InterPro"/>
</dbReference>
<evidence type="ECO:0000256" key="2">
    <source>
        <dbReference type="ARBA" id="ARBA00003273"/>
    </source>
</evidence>
<feature type="transmembrane region" description="Helical" evidence="17">
    <location>
        <begin position="671"/>
        <end position="690"/>
    </location>
</feature>
<dbReference type="HOGENOM" id="CLU_006412_1_0_1"/>
<evidence type="ECO:0000313" key="22">
    <source>
        <dbReference type="Proteomes" id="UP000027265"/>
    </source>
</evidence>
<evidence type="ECO:0000256" key="3">
    <source>
        <dbReference type="ARBA" id="ARBA00004128"/>
    </source>
</evidence>
<protein>
    <recommendedName>
        <fullName evidence="15">Peptide hydrolase</fullName>
        <ecNumber evidence="15">3.4.-.-</ecNumber>
    </recommendedName>
</protein>
<evidence type="ECO:0000256" key="4">
    <source>
        <dbReference type="ARBA" id="ARBA00010918"/>
    </source>
</evidence>
<evidence type="ECO:0000256" key="10">
    <source>
        <dbReference type="ARBA" id="ARBA00022833"/>
    </source>
</evidence>
<keyword evidence="7 17" id="KW-0812">Transmembrane</keyword>
<evidence type="ECO:0000256" key="9">
    <source>
        <dbReference type="ARBA" id="ARBA00022801"/>
    </source>
</evidence>
<feature type="transmembrane region" description="Helical" evidence="17">
    <location>
        <begin position="522"/>
        <end position="541"/>
    </location>
</feature>
<feature type="transmembrane region" description="Helical" evidence="17">
    <location>
        <begin position="454"/>
        <end position="475"/>
    </location>
</feature>
<evidence type="ECO:0000256" key="6">
    <source>
        <dbReference type="ARBA" id="ARBA00022670"/>
    </source>
</evidence>
<dbReference type="Pfam" id="PF22250">
    <property type="entry name" value="PFF1_C"/>
    <property type="match status" value="1"/>
</dbReference>
<evidence type="ECO:0000313" key="21">
    <source>
        <dbReference type="EMBL" id="KDQ61200.1"/>
    </source>
</evidence>
<proteinExistence type="inferred from homology"/>
<feature type="transmembrane region" description="Helical" evidence="17">
    <location>
        <begin position="629"/>
        <end position="651"/>
    </location>
</feature>
<dbReference type="InterPro" id="IPR053976">
    <property type="entry name" value="PFF1_TM"/>
</dbReference>
<dbReference type="SUPFAM" id="SSF53187">
    <property type="entry name" value="Zn-dependent exopeptidases"/>
    <property type="match status" value="1"/>
</dbReference>
<feature type="domain" description="Vacuolar membrane protease transmembrane" evidence="20">
    <location>
        <begin position="422"/>
        <end position="540"/>
    </location>
</feature>
<feature type="transmembrane region" description="Helical" evidence="17">
    <location>
        <begin position="362"/>
        <end position="385"/>
    </location>
</feature>
<feature type="transmembrane region" description="Helical" evidence="17">
    <location>
        <begin position="496"/>
        <end position="516"/>
    </location>
</feature>
<name>A0A067Q4W2_9AGAM</name>
<feature type="domain" description="Vacuolar membrane protease transmembrane" evidence="20">
    <location>
        <begin position="587"/>
        <end position="693"/>
    </location>
</feature>
<dbReference type="Proteomes" id="UP000027265">
    <property type="component" value="Unassembled WGS sequence"/>
</dbReference>
<comment type="cofactor">
    <cofactor evidence="1">
        <name>Zn(2+)</name>
        <dbReference type="ChEBI" id="CHEBI:29105"/>
    </cofactor>
</comment>
<evidence type="ECO:0000256" key="17">
    <source>
        <dbReference type="SAM" id="Phobius"/>
    </source>
</evidence>
<organism evidence="21 22">
    <name type="scientific">Jaapia argillacea MUCL 33604</name>
    <dbReference type="NCBI Taxonomy" id="933084"/>
    <lineage>
        <taxon>Eukaryota</taxon>
        <taxon>Fungi</taxon>
        <taxon>Dikarya</taxon>
        <taxon>Basidiomycota</taxon>
        <taxon>Agaricomycotina</taxon>
        <taxon>Agaricomycetes</taxon>
        <taxon>Agaricomycetidae</taxon>
        <taxon>Jaapiales</taxon>
        <taxon>Jaapiaceae</taxon>
        <taxon>Jaapia</taxon>
    </lineage>
</organism>
<feature type="transmembrane region" description="Helical" evidence="17">
    <location>
        <begin position="12"/>
        <end position="36"/>
    </location>
</feature>
<keyword evidence="12" id="KW-0482">Metalloprotease</keyword>
<dbReference type="OrthoDB" id="76293at2759"/>
<dbReference type="PANTHER" id="PTHR12147">
    <property type="entry name" value="METALLOPEPTIDASE M28 FAMILY MEMBER"/>
    <property type="match status" value="1"/>
</dbReference>
<keyword evidence="5" id="KW-0926">Vacuole</keyword>
<dbReference type="InterPro" id="IPR053975">
    <property type="entry name" value="PFF1_C"/>
</dbReference>
<dbReference type="GO" id="GO:0005774">
    <property type="term" value="C:vacuolar membrane"/>
    <property type="evidence" value="ECO:0007669"/>
    <property type="project" value="UniProtKB-SubCell"/>
</dbReference>
<sequence length="987" mass="108507">MAIRDHIAKLLAFKTIPTTVLAVVVYFLIFSSVLVVEEPHSIPKKQDGLNLTKAWQDLHAITAHPHPFISHFNDHVHSFLLTRLHQIASSSPAPVFIASDLTSNSTWALSASSTGVYFESTNILVKIPGTDPEYHDKDAVLFSAHYDSVSTAPGATDDGMGVVTLLQMVEYLSSREGRGTKTAIFNINNGEEDGLHGAHLFLEHPWSKICTSFFNLEGAAAGGRPLLFRTTSYSPTLSYTSHVPHPHTNVLSSDAYKRGVVRSYTDYQVYNQPFTSSDDGFERPGMEGLDLAFYKGRSKYHTKYDDVRDVEGGRRALWAMMESVKGAGVGLLNTTGKEEAGGDAVYFDLLGSYLVLFSLRSLIITDIILLVVGPILLVVLFLYIYTKNKQQRQSDPTTNGVHGTHESRLRNVLRKWPRGWGRFWVCVLVGVLAQVGLVVGYVKFNPFIIHSSPILVLLTSLSVSYLSLVLPLTLLSNPHPHLHIPTHPLSPARTKLTLTLSLYFLSYIFLLVATIAETRYGVGGLYWVTFWHVGVLLAGCVEGGEILWGRGHAGLGLGAEGEEVRRVRGVRFEVDGEEGEGEEGGREIVDEHPTEITPLIHQQRRVTEGGSEQVNGVIGNKSESAEDAIGWWMLQFVLSVPAPALLLSQMAMLLVGTLGQTLVDGSSARTVYTALCALSFLITLPLLPFLPKLHTSVTWILLLTFILTTLYTYTANPFSQEAPFKIFFQQTLTFNQTSSDFTALTSLTGSRSYLERGIVTELPSSWGQKVTCGEEDVLRPGLTTCVWEGGLLPSPGKHSQSSLSSPSDQKEQQPSLSAMVESSPSTTLSDWLEFDAKRVNGSSALISIRGVNTRACKIYFDNVNVTSFNVREGGTKGMQSGYPIPPEGLKELRLWSRDWEKKFEVEVSFTPSSSYSSSASSPHFTVEARAACSWAEYESGMAGVELPDDARRARIPAYEEVLAFLPTWAVATKRADALVEVSVPFKI</sequence>
<dbReference type="Gene3D" id="3.40.630.10">
    <property type="entry name" value="Zn peptidases"/>
    <property type="match status" value="1"/>
</dbReference>
<gene>
    <name evidence="21" type="ORF">JAAARDRAFT_32197</name>
</gene>
<dbReference type="PANTHER" id="PTHR12147:SF58">
    <property type="entry name" value="VACUOLAR MEMBRANE PROTEASE"/>
    <property type="match status" value="1"/>
</dbReference>
<evidence type="ECO:0000259" key="18">
    <source>
        <dbReference type="Pfam" id="PF04389"/>
    </source>
</evidence>
<keyword evidence="14" id="KW-0325">Glycoprotein</keyword>
<evidence type="ECO:0000259" key="20">
    <source>
        <dbReference type="Pfam" id="PF22251"/>
    </source>
</evidence>
<feature type="compositionally biased region" description="Low complexity" evidence="16">
    <location>
        <begin position="794"/>
        <end position="807"/>
    </location>
</feature>
<dbReference type="Pfam" id="PF04389">
    <property type="entry name" value="Peptidase_M28"/>
    <property type="match status" value="1"/>
</dbReference>
<dbReference type="Pfam" id="PF22251">
    <property type="entry name" value="PFF1_TM"/>
    <property type="match status" value="2"/>
</dbReference>
<dbReference type="InParanoid" id="A0A067Q4W2"/>
<dbReference type="CDD" id="cd03875">
    <property type="entry name" value="M28_Fxna_like"/>
    <property type="match status" value="1"/>
</dbReference>
<evidence type="ECO:0000256" key="13">
    <source>
        <dbReference type="ARBA" id="ARBA00023136"/>
    </source>
</evidence>
<feature type="domain" description="Vacuolar membrane protease C-terminal" evidence="19">
    <location>
        <begin position="725"/>
        <end position="981"/>
    </location>
</feature>
<dbReference type="InterPro" id="IPR048024">
    <property type="entry name" value="Fxna-like_M28_dom"/>
</dbReference>
<keyword evidence="10 15" id="KW-0862">Zinc</keyword>
<dbReference type="GO" id="GO:0046872">
    <property type="term" value="F:metal ion binding"/>
    <property type="evidence" value="ECO:0007669"/>
    <property type="project" value="UniProtKB-KW"/>
</dbReference>
<reference evidence="22" key="1">
    <citation type="journal article" date="2014" name="Proc. Natl. Acad. Sci. U.S.A.">
        <title>Extensive sampling of basidiomycete genomes demonstrates inadequacy of the white-rot/brown-rot paradigm for wood decay fungi.</title>
        <authorList>
            <person name="Riley R."/>
            <person name="Salamov A.A."/>
            <person name="Brown D.W."/>
            <person name="Nagy L.G."/>
            <person name="Floudas D."/>
            <person name="Held B.W."/>
            <person name="Levasseur A."/>
            <person name="Lombard V."/>
            <person name="Morin E."/>
            <person name="Otillar R."/>
            <person name="Lindquist E.A."/>
            <person name="Sun H."/>
            <person name="LaButti K.M."/>
            <person name="Schmutz J."/>
            <person name="Jabbour D."/>
            <person name="Luo H."/>
            <person name="Baker S.E."/>
            <person name="Pisabarro A.G."/>
            <person name="Walton J.D."/>
            <person name="Blanchette R.A."/>
            <person name="Henrissat B."/>
            <person name="Martin F."/>
            <person name="Cullen D."/>
            <person name="Hibbett D.S."/>
            <person name="Grigoriev I.V."/>
        </authorList>
    </citation>
    <scope>NUCLEOTIDE SEQUENCE [LARGE SCALE GENOMIC DNA]</scope>
    <source>
        <strain evidence="22">MUCL 33604</strain>
    </source>
</reference>
<dbReference type="InterPro" id="IPR045175">
    <property type="entry name" value="M28_fam"/>
</dbReference>
<evidence type="ECO:0000256" key="7">
    <source>
        <dbReference type="ARBA" id="ARBA00022692"/>
    </source>
</evidence>
<keyword evidence="22" id="KW-1185">Reference proteome</keyword>
<keyword evidence="11 17" id="KW-1133">Transmembrane helix</keyword>
<dbReference type="GO" id="GO:0006508">
    <property type="term" value="P:proteolysis"/>
    <property type="evidence" value="ECO:0007669"/>
    <property type="project" value="UniProtKB-KW"/>
</dbReference>
<keyword evidence="13 17" id="KW-0472">Membrane</keyword>
<evidence type="ECO:0000256" key="5">
    <source>
        <dbReference type="ARBA" id="ARBA00022554"/>
    </source>
</evidence>
<dbReference type="EMBL" id="KL197713">
    <property type="protein sequence ID" value="KDQ61200.1"/>
    <property type="molecule type" value="Genomic_DNA"/>
</dbReference>
<comment type="similarity">
    <text evidence="4 15">Belongs to the peptidase M28 family.</text>
</comment>
<keyword evidence="6 15" id="KW-0645">Protease</keyword>
<dbReference type="InterPro" id="IPR007484">
    <property type="entry name" value="Peptidase_M28"/>
</dbReference>
<keyword evidence="9 15" id="KW-0378">Hydrolase</keyword>
<dbReference type="AlphaFoldDB" id="A0A067Q4W2"/>
<evidence type="ECO:0000256" key="15">
    <source>
        <dbReference type="RuleBase" id="RU361240"/>
    </source>
</evidence>
<feature type="compositionally biased region" description="Polar residues" evidence="16">
    <location>
        <begin position="812"/>
        <end position="823"/>
    </location>
</feature>
<dbReference type="FunCoup" id="A0A067Q4W2">
    <property type="interactions" value="13"/>
</dbReference>
<evidence type="ECO:0000256" key="12">
    <source>
        <dbReference type="ARBA" id="ARBA00023049"/>
    </source>
</evidence>
<comment type="subcellular location">
    <subcellularLocation>
        <location evidence="3">Vacuole membrane</location>
        <topology evidence="3">Multi-pass membrane protein</topology>
    </subcellularLocation>
</comment>
<keyword evidence="8 15" id="KW-0479">Metal-binding</keyword>
<feature type="region of interest" description="Disordered" evidence="16">
    <location>
        <begin position="794"/>
        <end position="823"/>
    </location>
</feature>
<evidence type="ECO:0000256" key="1">
    <source>
        <dbReference type="ARBA" id="ARBA00001947"/>
    </source>
</evidence>
<feature type="transmembrane region" description="Helical" evidence="17">
    <location>
        <begin position="423"/>
        <end position="442"/>
    </location>
</feature>
<evidence type="ECO:0000259" key="19">
    <source>
        <dbReference type="Pfam" id="PF22250"/>
    </source>
</evidence>
<evidence type="ECO:0000256" key="16">
    <source>
        <dbReference type="SAM" id="MobiDB-lite"/>
    </source>
</evidence>
<feature type="domain" description="Peptidase M28" evidence="18">
    <location>
        <begin position="122"/>
        <end position="311"/>
    </location>
</feature>
<dbReference type="STRING" id="933084.A0A067Q4W2"/>
<evidence type="ECO:0000256" key="14">
    <source>
        <dbReference type="ARBA" id="ARBA00023180"/>
    </source>
</evidence>